<comment type="caution">
    <text evidence="2">The sequence shown here is derived from an EMBL/GenBank/DDBJ whole genome shotgun (WGS) entry which is preliminary data.</text>
</comment>
<reference evidence="4 5" key="1">
    <citation type="submission" date="2019-05" db="EMBL/GenBank/DDBJ databases">
        <title>Emergence of the Ug99 lineage of the wheat stem rust pathogen through somatic hybridization.</title>
        <authorList>
            <person name="Li F."/>
            <person name="Upadhyaya N.M."/>
            <person name="Sperschneider J."/>
            <person name="Matny O."/>
            <person name="Nguyen-Phuc H."/>
            <person name="Mago R."/>
            <person name="Raley C."/>
            <person name="Miller M.E."/>
            <person name="Silverstein K.A.T."/>
            <person name="Henningsen E."/>
            <person name="Hirsch C.D."/>
            <person name="Visser B."/>
            <person name="Pretorius Z.A."/>
            <person name="Steffenson B.J."/>
            <person name="Schwessinger B."/>
            <person name="Dodds P.N."/>
            <person name="Figueroa M."/>
        </authorList>
    </citation>
    <scope>NUCLEOTIDE SEQUENCE [LARGE SCALE GENOMIC DNA]</scope>
    <source>
        <strain evidence="2">21-0</strain>
        <strain evidence="3 5">Ug99</strain>
    </source>
</reference>
<evidence type="ECO:0000313" key="4">
    <source>
        <dbReference type="Proteomes" id="UP000324748"/>
    </source>
</evidence>
<evidence type="ECO:0000313" key="3">
    <source>
        <dbReference type="EMBL" id="KAA1126984.1"/>
    </source>
</evidence>
<protein>
    <submittedName>
        <fullName evidence="2">Uncharacterized protein</fullName>
    </submittedName>
</protein>
<name>A0A5B0MLE8_PUCGR</name>
<feature type="region of interest" description="Disordered" evidence="1">
    <location>
        <begin position="1"/>
        <end position="56"/>
    </location>
</feature>
<proteinExistence type="predicted"/>
<gene>
    <name evidence="2" type="ORF">PGT21_020603</name>
    <name evidence="3" type="ORF">PGTUg99_034934</name>
</gene>
<sequence length="56" mass="6143">MPQGQKGTSDGYPWRYPDTRQDSKENVASAPKSESSGAYPPADNSEELNGVLRMIQ</sequence>
<accession>A0A5B0MLE8</accession>
<dbReference type="EMBL" id="VDEP01000170">
    <property type="protein sequence ID" value="KAA1126984.1"/>
    <property type="molecule type" value="Genomic_DNA"/>
</dbReference>
<dbReference type="EMBL" id="VSWC01000145">
    <property type="protein sequence ID" value="KAA1076819.1"/>
    <property type="molecule type" value="Genomic_DNA"/>
</dbReference>
<evidence type="ECO:0000313" key="5">
    <source>
        <dbReference type="Proteomes" id="UP000325313"/>
    </source>
</evidence>
<organism evidence="2 4">
    <name type="scientific">Puccinia graminis f. sp. tritici</name>
    <dbReference type="NCBI Taxonomy" id="56615"/>
    <lineage>
        <taxon>Eukaryota</taxon>
        <taxon>Fungi</taxon>
        <taxon>Dikarya</taxon>
        <taxon>Basidiomycota</taxon>
        <taxon>Pucciniomycotina</taxon>
        <taxon>Pucciniomycetes</taxon>
        <taxon>Pucciniales</taxon>
        <taxon>Pucciniaceae</taxon>
        <taxon>Puccinia</taxon>
    </lineage>
</organism>
<evidence type="ECO:0000256" key="1">
    <source>
        <dbReference type="SAM" id="MobiDB-lite"/>
    </source>
</evidence>
<evidence type="ECO:0000313" key="2">
    <source>
        <dbReference type="EMBL" id="KAA1076819.1"/>
    </source>
</evidence>
<dbReference type="Proteomes" id="UP000324748">
    <property type="component" value="Unassembled WGS sequence"/>
</dbReference>
<keyword evidence="4" id="KW-1185">Reference proteome</keyword>
<dbReference type="AlphaFoldDB" id="A0A5B0MLE8"/>
<dbReference type="Proteomes" id="UP000325313">
    <property type="component" value="Unassembled WGS sequence"/>
</dbReference>